<dbReference type="Proteomes" id="UP000002385">
    <property type="component" value="Chromosome"/>
</dbReference>
<name>B7KYT2_METC4</name>
<dbReference type="KEGG" id="mch:Mchl_0266"/>
<dbReference type="AlphaFoldDB" id="B7KYT2"/>
<protein>
    <submittedName>
        <fullName evidence="1">Uncharacterized protein</fullName>
    </submittedName>
</protein>
<gene>
    <name evidence="1" type="ordered locus">Mchl_0266</name>
</gene>
<reference evidence="2" key="1">
    <citation type="submission" date="2008-12" db="EMBL/GenBank/DDBJ databases">
        <title>Complete sequence of chromosome of Methylobacterium chloromethanicum CM4.</title>
        <authorList>
            <consortium name="US DOE Joint Genome Institute"/>
            <person name="Lucas S."/>
            <person name="Copeland A."/>
            <person name="Lapidus A."/>
            <person name="Glavina del Rio T."/>
            <person name="Dalin E."/>
            <person name="Tice H."/>
            <person name="Bruce D."/>
            <person name="Goodwin L."/>
            <person name="Pitluck S."/>
            <person name="Chertkov O."/>
            <person name="Brettin T."/>
            <person name="Detter J.C."/>
            <person name="Han C."/>
            <person name="Larimer F."/>
            <person name="Land M."/>
            <person name="Hauser L."/>
            <person name="Kyrpides N."/>
            <person name="Mikhailova N."/>
            <person name="Marx C."/>
            <person name="Richardson P."/>
        </authorList>
    </citation>
    <scope>NUCLEOTIDE SEQUENCE [LARGE SCALE GENOMIC DNA]</scope>
    <source>
        <strain evidence="2">CM4 / NCIMB 13688</strain>
    </source>
</reference>
<reference evidence="1 2" key="2">
    <citation type="journal article" date="2012" name="J. Bacteriol.">
        <title>Complete genome sequences of six strains of the genus Methylobacterium.</title>
        <authorList>
            <person name="Marx C.J."/>
            <person name="Bringel F."/>
            <person name="Chistoserdova L."/>
            <person name="Moulin L."/>
            <person name="Farhan Ul Haque M."/>
            <person name="Fleischman D.E."/>
            <person name="Gruffaz C."/>
            <person name="Jourand P."/>
            <person name="Knief C."/>
            <person name="Lee M.C."/>
            <person name="Muller E.E."/>
            <person name="Nadalig T."/>
            <person name="Peyraud R."/>
            <person name="Roselli S."/>
            <person name="Russ L."/>
            <person name="Goodwin L.A."/>
            <person name="Ivanova N."/>
            <person name="Kyrpides N."/>
            <person name="Lajus A."/>
            <person name="Land M.L."/>
            <person name="Medigue C."/>
            <person name="Mikhailova N."/>
            <person name="Nolan M."/>
            <person name="Woyke T."/>
            <person name="Stolyar S."/>
            <person name="Vorholt J.A."/>
            <person name="Vuilleumier S."/>
        </authorList>
    </citation>
    <scope>NUCLEOTIDE SEQUENCE [LARGE SCALE GENOMIC DNA]</scope>
    <source>
        <strain evidence="2">CM4 / NCIMB 13688</strain>
    </source>
</reference>
<sequence length="75" mass="8566">MSDERPTIQQQIDEVLCCFLSIRSAVEAWQLAPEKHRSVETGACRSKLEPLEAAVRTLEWVRDNAEQLRQKGEPS</sequence>
<evidence type="ECO:0000313" key="1">
    <source>
        <dbReference type="EMBL" id="ACK81205.1"/>
    </source>
</evidence>
<dbReference type="EMBL" id="CP001298">
    <property type="protein sequence ID" value="ACK81205.1"/>
    <property type="molecule type" value="Genomic_DNA"/>
</dbReference>
<dbReference type="RefSeq" id="WP_012605411.1">
    <property type="nucleotide sequence ID" value="NC_011757.1"/>
</dbReference>
<accession>B7KYT2</accession>
<dbReference type="HOGENOM" id="CLU_194516_0_0_5"/>
<proteinExistence type="predicted"/>
<evidence type="ECO:0000313" key="2">
    <source>
        <dbReference type="Proteomes" id="UP000002385"/>
    </source>
</evidence>
<organism evidence="1 2">
    <name type="scientific">Methylorubrum extorquens (strain CM4 / NCIMB 13688)</name>
    <name type="common">Methylobacterium extorquens</name>
    <dbReference type="NCBI Taxonomy" id="440085"/>
    <lineage>
        <taxon>Bacteria</taxon>
        <taxon>Pseudomonadati</taxon>
        <taxon>Pseudomonadota</taxon>
        <taxon>Alphaproteobacteria</taxon>
        <taxon>Hyphomicrobiales</taxon>
        <taxon>Methylobacteriaceae</taxon>
        <taxon>Methylorubrum</taxon>
    </lineage>
</organism>